<evidence type="ECO:0000313" key="2">
    <source>
        <dbReference type="EMBL" id="RSL75808.1"/>
    </source>
</evidence>
<feature type="transmembrane region" description="Helical" evidence="1">
    <location>
        <begin position="200"/>
        <end position="220"/>
    </location>
</feature>
<organism evidence="2 3">
    <name type="scientific">Fusarium floridanum</name>
    <dbReference type="NCBI Taxonomy" id="1325733"/>
    <lineage>
        <taxon>Eukaryota</taxon>
        <taxon>Fungi</taxon>
        <taxon>Dikarya</taxon>
        <taxon>Ascomycota</taxon>
        <taxon>Pezizomycotina</taxon>
        <taxon>Sordariomycetes</taxon>
        <taxon>Hypocreomycetidae</taxon>
        <taxon>Hypocreales</taxon>
        <taxon>Nectriaceae</taxon>
        <taxon>Fusarium</taxon>
        <taxon>Fusarium solani species complex</taxon>
    </lineage>
</organism>
<feature type="transmembrane region" description="Helical" evidence="1">
    <location>
        <begin position="15"/>
        <end position="39"/>
    </location>
</feature>
<dbReference type="InterPro" id="IPR053018">
    <property type="entry name" value="Elsinochrome_Biosynth-Asso"/>
</dbReference>
<feature type="transmembrane region" description="Helical" evidence="1">
    <location>
        <begin position="416"/>
        <end position="437"/>
    </location>
</feature>
<sequence>MSSCIPPNSVDPDVAGIGVLITFAASSLITIVAIVVAYFRQALRPDRYNSLDKVIIGLETVSDGVRTQRIATLESFLKALSDQQLFTALALTLTIYLLQYHAPGFDTDVSAYPVCLAVNIALLSSSVHLSATTILRDHFDKHKRLRDVRVLIMLTTIICLLPQLALTQIMDPSVTLRCALHADELISDFNRSGDKYDRTVFLSTSAIILALVCGYGRRLLELYSPLFRQSPERWVAGVFHVAFQWPSADQQEKLNREAASYNEEQSLKLPTYSGIILHGQVFRIVSSEFRQSFFTELIWLLFYTVFSLCQMVFFIIWSLEPGESPTSLSWGFGQVLPLVLLGLPVVSALEFYQEWASHNLENGRSIELQDTGARSHTLQDLSDSRLCLTNALEGHVGLYDLCLNSHRQTTIFYTRLFVGVYAALVIIGALVFSWAVWGTFVKSYEASIAL</sequence>
<dbReference type="Proteomes" id="UP000287972">
    <property type="component" value="Unassembled WGS sequence"/>
</dbReference>
<reference evidence="2 3" key="1">
    <citation type="submission" date="2017-06" db="EMBL/GenBank/DDBJ databases">
        <title>Comparative genomic analysis of Ambrosia Fusariam Clade fungi.</title>
        <authorList>
            <person name="Stajich J.E."/>
            <person name="Carrillo J."/>
            <person name="Kijimoto T."/>
            <person name="Eskalen A."/>
            <person name="O'Donnell K."/>
            <person name="Kasson M."/>
        </authorList>
    </citation>
    <scope>NUCLEOTIDE SEQUENCE [LARGE SCALE GENOMIC DNA]</scope>
    <source>
        <strain evidence="2 3">NRRL62606</strain>
    </source>
</reference>
<feature type="transmembrane region" description="Helical" evidence="1">
    <location>
        <begin position="85"/>
        <end position="103"/>
    </location>
</feature>
<keyword evidence="1" id="KW-0472">Membrane</keyword>
<evidence type="ECO:0000256" key="1">
    <source>
        <dbReference type="SAM" id="Phobius"/>
    </source>
</evidence>
<feature type="transmembrane region" description="Helical" evidence="1">
    <location>
        <begin position="331"/>
        <end position="352"/>
    </location>
</feature>
<dbReference type="PANTHER" id="PTHR37577:SF1">
    <property type="entry name" value="INTEGRAL MEMBRANE PROTEIN"/>
    <property type="match status" value="1"/>
</dbReference>
<protein>
    <submittedName>
        <fullName evidence="2">Uncharacterized protein</fullName>
    </submittedName>
</protein>
<feature type="transmembrane region" description="Helical" evidence="1">
    <location>
        <begin position="150"/>
        <end position="170"/>
    </location>
</feature>
<keyword evidence="1" id="KW-1133">Transmembrane helix</keyword>
<dbReference type="PANTHER" id="PTHR37577">
    <property type="entry name" value="INTEGRAL MEMBRANE PROTEIN"/>
    <property type="match status" value="1"/>
</dbReference>
<accession>A0A428RE65</accession>
<name>A0A428RE65_9HYPO</name>
<comment type="caution">
    <text evidence="2">The sequence shown here is derived from an EMBL/GenBank/DDBJ whole genome shotgun (WGS) entry which is preliminary data.</text>
</comment>
<dbReference type="EMBL" id="NKCL01000329">
    <property type="protein sequence ID" value="RSL75808.1"/>
    <property type="molecule type" value="Genomic_DNA"/>
</dbReference>
<evidence type="ECO:0000313" key="3">
    <source>
        <dbReference type="Proteomes" id="UP000287972"/>
    </source>
</evidence>
<keyword evidence="3" id="KW-1185">Reference proteome</keyword>
<feature type="transmembrane region" description="Helical" evidence="1">
    <location>
        <begin position="297"/>
        <end position="319"/>
    </location>
</feature>
<dbReference type="AlphaFoldDB" id="A0A428RE65"/>
<keyword evidence="1" id="KW-0812">Transmembrane</keyword>
<gene>
    <name evidence="2" type="ORF">CEP51_010530</name>
</gene>
<proteinExistence type="predicted"/>
<feature type="transmembrane region" description="Helical" evidence="1">
    <location>
        <begin position="109"/>
        <end position="129"/>
    </location>
</feature>